<dbReference type="Proteomes" id="UP000228621">
    <property type="component" value="Unassembled WGS sequence"/>
</dbReference>
<dbReference type="AlphaFoldDB" id="A0A2A5JM26"/>
<evidence type="ECO:0000313" key="2">
    <source>
        <dbReference type="Proteomes" id="UP000228621"/>
    </source>
</evidence>
<accession>A0A2A5JM26</accession>
<dbReference type="GO" id="GO:0003676">
    <property type="term" value="F:nucleic acid binding"/>
    <property type="evidence" value="ECO:0007669"/>
    <property type="project" value="InterPro"/>
</dbReference>
<protein>
    <recommendedName>
        <fullName evidence="3">DUF91 domain-containing protein</fullName>
    </recommendedName>
</protein>
<gene>
    <name evidence="1" type="ORF">CEX98_17755</name>
</gene>
<proteinExistence type="predicted"/>
<evidence type="ECO:0008006" key="3">
    <source>
        <dbReference type="Google" id="ProtNLM"/>
    </source>
</evidence>
<keyword evidence="2" id="KW-1185">Reference proteome</keyword>
<evidence type="ECO:0000313" key="1">
    <source>
        <dbReference type="EMBL" id="PCK30476.1"/>
    </source>
</evidence>
<dbReference type="EMBL" id="NKHF01000084">
    <property type="protein sequence ID" value="PCK30476.1"/>
    <property type="molecule type" value="Genomic_DNA"/>
</dbReference>
<dbReference type="OrthoDB" id="570199at2"/>
<dbReference type="InterPro" id="IPR011856">
    <property type="entry name" value="tRNA_endonuc-like_dom_sf"/>
</dbReference>
<organism evidence="1 2">
    <name type="scientific">Pseudoalteromonas piscicida</name>
    <dbReference type="NCBI Taxonomy" id="43662"/>
    <lineage>
        <taxon>Bacteria</taxon>
        <taxon>Pseudomonadati</taxon>
        <taxon>Pseudomonadota</taxon>
        <taxon>Gammaproteobacteria</taxon>
        <taxon>Alteromonadales</taxon>
        <taxon>Pseudoalteromonadaceae</taxon>
        <taxon>Pseudoalteromonas</taxon>
    </lineage>
</organism>
<sequence>MAIEQGIWKIGNKPTRLKTITLESEQQLEEQIVADISILNPNWLLIGRQVRTDFDKYIDLLAMDASGSVIIIELKRDKTPRNVVAQALDYASWVVEVDDSKLVDIYHDYSSKCAIAEQSLDRAFESKFGVPFKDINYEGSHQMVIVDAALDASTERIINYLNDKAKIPVNAVFFTVFEDGVNQYLSRAWMIAPEETQERVISKSAKEPWNGEFYVSFGHCKERHWNDALKYGFVSAGRGRWYSNTLNMLDTGDSVWVKVPQTGFVAVGKVAGEISRAENFQFSKHDNKTLLDLETDGDYSSFANLDDDDAEYLVPVEWIKAVPLAQAFNESGLFGNQNSVCKPQTPKWSHTVERIKTHFNL</sequence>
<comment type="caution">
    <text evidence="1">The sequence shown here is derived from an EMBL/GenBank/DDBJ whole genome shotgun (WGS) entry which is preliminary data.</text>
</comment>
<dbReference type="Gene3D" id="3.40.1350.10">
    <property type="match status" value="1"/>
</dbReference>
<name>A0A2A5JM26_PSEO7</name>
<reference evidence="2" key="1">
    <citation type="journal article" date="2019" name="Genome Announc.">
        <title>Draft Genome Sequence of Pseudoalteromonas piscicida Strain 36Y ROTHPW, an Hypersaline Seawater Isolate from the South Coast of Sonora, Mexico.</title>
        <authorList>
            <person name="Sanchez-Diaz R."/>
            <person name="Molina-Garza Z.J."/>
            <person name="Cruz-Suarez L.E."/>
            <person name="Selvin J."/>
            <person name="Kiran G.S."/>
            <person name="Ibarra-Gamez J.C."/>
            <person name="Gomez-Gil B."/>
            <person name="Galaviz-Silva L."/>
        </authorList>
    </citation>
    <scope>NUCLEOTIDE SEQUENCE [LARGE SCALE GENOMIC DNA]</scope>
    <source>
        <strain evidence="2">36Y_RITHPW</strain>
    </source>
</reference>